<dbReference type="PANTHER" id="PTHR36312">
    <property type="entry name" value="THIONIN-LIKE PROTEIN 1"/>
    <property type="match status" value="1"/>
</dbReference>
<evidence type="ECO:0000313" key="2">
    <source>
        <dbReference type="EMBL" id="MBX18612.1"/>
    </source>
</evidence>
<dbReference type="AlphaFoldDB" id="A0A2P2LKX6"/>
<dbReference type="PANTHER" id="PTHR36312:SF1">
    <property type="entry name" value="OS01G0594500 PROTEIN"/>
    <property type="match status" value="1"/>
</dbReference>
<reference evidence="2" key="1">
    <citation type="submission" date="2018-02" db="EMBL/GenBank/DDBJ databases">
        <title>Rhizophora mucronata_Transcriptome.</title>
        <authorList>
            <person name="Meera S.P."/>
            <person name="Sreeshan A."/>
            <person name="Augustine A."/>
        </authorList>
    </citation>
    <scope>NUCLEOTIDE SEQUENCE</scope>
    <source>
        <tissue evidence="2">Leaf</tissue>
    </source>
</reference>
<feature type="signal peptide" evidence="1">
    <location>
        <begin position="1"/>
        <end position="25"/>
    </location>
</feature>
<dbReference type="InterPro" id="IPR038975">
    <property type="entry name" value="THNL"/>
</dbReference>
<feature type="chain" id="PRO_5015144343" evidence="1">
    <location>
        <begin position="26"/>
        <end position="119"/>
    </location>
</feature>
<organism evidence="2">
    <name type="scientific">Rhizophora mucronata</name>
    <name type="common">Asiatic mangrove</name>
    <dbReference type="NCBI Taxonomy" id="61149"/>
    <lineage>
        <taxon>Eukaryota</taxon>
        <taxon>Viridiplantae</taxon>
        <taxon>Streptophyta</taxon>
        <taxon>Embryophyta</taxon>
        <taxon>Tracheophyta</taxon>
        <taxon>Spermatophyta</taxon>
        <taxon>Magnoliopsida</taxon>
        <taxon>eudicotyledons</taxon>
        <taxon>Gunneridae</taxon>
        <taxon>Pentapetalae</taxon>
        <taxon>rosids</taxon>
        <taxon>fabids</taxon>
        <taxon>Malpighiales</taxon>
        <taxon>Rhizophoraceae</taxon>
        <taxon>Rhizophora</taxon>
    </lineage>
</organism>
<accession>A0A2P2LKX6</accession>
<name>A0A2P2LKX6_RHIMU</name>
<evidence type="ECO:0000256" key="1">
    <source>
        <dbReference type="SAM" id="SignalP"/>
    </source>
</evidence>
<keyword evidence="1" id="KW-0732">Signal</keyword>
<proteinExistence type="predicted"/>
<protein>
    <submittedName>
        <fullName evidence="2">Uncharacterized protein MANES_04G122400</fullName>
    </submittedName>
</protein>
<sequence length="119" mass="12761">MEGRIARSLMVVCVLLVLLSGNSIATTFQQCYAGCFVLCAITPGSSTSTCAFKCLKDCIFPSTPVETNNREETQQQFCKLGCAFSTCANISSKYNPGGEKVASCVNSCSGRCNNKNYKP</sequence>
<dbReference type="EMBL" id="GGEC01038128">
    <property type="protein sequence ID" value="MBX18612.1"/>
    <property type="molecule type" value="Transcribed_RNA"/>
</dbReference>